<gene>
    <name evidence="2" type="ORF">TMSB3V08_LOCUS1718</name>
</gene>
<dbReference type="SUPFAM" id="SSF51735">
    <property type="entry name" value="NAD(P)-binding Rossmann-fold domains"/>
    <property type="match status" value="1"/>
</dbReference>
<proteinExistence type="predicted"/>
<dbReference type="InterPro" id="IPR002347">
    <property type="entry name" value="SDR_fam"/>
</dbReference>
<dbReference type="EMBL" id="OB792837">
    <property type="protein sequence ID" value="CAD7424792.1"/>
    <property type="molecule type" value="Genomic_DNA"/>
</dbReference>
<evidence type="ECO:0000313" key="2">
    <source>
        <dbReference type="EMBL" id="CAD7424792.1"/>
    </source>
</evidence>
<evidence type="ECO:0008006" key="3">
    <source>
        <dbReference type="Google" id="ProtNLM"/>
    </source>
</evidence>
<accession>A0A7R9E0F9</accession>
<evidence type="ECO:0000256" key="1">
    <source>
        <dbReference type="ARBA" id="ARBA00023002"/>
    </source>
</evidence>
<dbReference type="InterPro" id="IPR036291">
    <property type="entry name" value="NAD(P)-bd_dom_sf"/>
</dbReference>
<name>A0A7R9E0F9_9NEOP</name>
<organism evidence="2">
    <name type="scientific">Timema monikensis</name>
    <dbReference type="NCBI Taxonomy" id="170555"/>
    <lineage>
        <taxon>Eukaryota</taxon>
        <taxon>Metazoa</taxon>
        <taxon>Ecdysozoa</taxon>
        <taxon>Arthropoda</taxon>
        <taxon>Hexapoda</taxon>
        <taxon>Insecta</taxon>
        <taxon>Pterygota</taxon>
        <taxon>Neoptera</taxon>
        <taxon>Polyneoptera</taxon>
        <taxon>Phasmatodea</taxon>
        <taxon>Timematodea</taxon>
        <taxon>Timematoidea</taxon>
        <taxon>Timematidae</taxon>
        <taxon>Timema</taxon>
    </lineage>
</organism>
<dbReference type="Gene3D" id="3.40.50.720">
    <property type="entry name" value="NAD(P)-binding Rossmann-like Domain"/>
    <property type="match status" value="1"/>
</dbReference>
<dbReference type="PANTHER" id="PTHR43157">
    <property type="entry name" value="PHOSPHATIDYLINOSITOL-GLYCAN BIOSYNTHESIS CLASS F PROTEIN-RELATED"/>
    <property type="match status" value="1"/>
</dbReference>
<reference evidence="2" key="1">
    <citation type="submission" date="2020-11" db="EMBL/GenBank/DDBJ databases">
        <authorList>
            <person name="Tran Van P."/>
        </authorList>
    </citation>
    <scope>NUCLEOTIDE SEQUENCE</scope>
</reference>
<protein>
    <recommendedName>
        <fullName evidence="3">Retinol dehydrogenase 11</fullName>
    </recommendedName>
</protein>
<dbReference type="Pfam" id="PF00106">
    <property type="entry name" value="adh_short"/>
    <property type="match status" value="1"/>
</dbReference>
<dbReference type="PRINTS" id="PR00081">
    <property type="entry name" value="GDHRDH"/>
</dbReference>
<dbReference type="GO" id="GO:0016491">
    <property type="term" value="F:oxidoreductase activity"/>
    <property type="evidence" value="ECO:0007669"/>
    <property type="project" value="UniProtKB-KW"/>
</dbReference>
<dbReference type="PANTHER" id="PTHR43157:SF31">
    <property type="entry name" value="PHOSPHATIDYLINOSITOL-GLYCAN BIOSYNTHESIS CLASS F PROTEIN"/>
    <property type="match status" value="1"/>
</dbReference>
<dbReference type="AlphaFoldDB" id="A0A7R9E0F9"/>
<sequence>MTADRGGLWDVLWSKWTIAAGLLLLVKIYIRCTTGTCRSTRRMEGRTVIVTGANSGIGIGKETARDLARRGARVILACRDVDRANTARDEIVASTGNQDVVVRKLDLASLSSVREFSKQILESEPRLDVLINNAGVASTDDKKTKDNILVGMQANHFGHFLLTNLLLGLLKKSAPSRIVTVSSVMHRISNLSVDNLNGEKSFNWITLYPNSKLANMLTSIHLAKILDGTGVTSNCLHPGVLVTGIWRHVPPGLRQVLLFFLRMVLKDVVEGAQTTIHLAVSEQVEGVTGKYFAECKEVTPSAKARDEGLARKLWEKSEQIVQLTPQETVL</sequence>
<keyword evidence="1" id="KW-0560">Oxidoreductase</keyword>